<accession>A0A4Y7SZU9</accession>
<keyword evidence="3" id="KW-1185">Reference proteome</keyword>
<dbReference type="AlphaFoldDB" id="A0A4Y7SZU9"/>
<feature type="region of interest" description="Disordered" evidence="1">
    <location>
        <begin position="159"/>
        <end position="181"/>
    </location>
</feature>
<protein>
    <submittedName>
        <fullName evidence="2">Uncharacterized protein</fullName>
    </submittedName>
</protein>
<sequence>MVAEDGVQIIPHFSRSPCLPCCCGGAFIVTRGRYQWLLQDDTPGDALNEAYTTRETHGFHVEWLPSRCREGARERQTATLGEPWWNLCEGSLIPFGFERETTLHKVQRGLRRRRLEKKGAKTLMNTEIALDSEMPPPLDFHDRTDIYMPSGTTCNAFRASSPLHPSKTPAPSSPFSSPPAC</sequence>
<comment type="caution">
    <text evidence="2">The sequence shown here is derived from an EMBL/GenBank/DDBJ whole genome shotgun (WGS) entry which is preliminary data.</text>
</comment>
<evidence type="ECO:0000313" key="3">
    <source>
        <dbReference type="Proteomes" id="UP000298030"/>
    </source>
</evidence>
<name>A0A4Y7SZU9_COPMI</name>
<feature type="compositionally biased region" description="Low complexity" evidence="1">
    <location>
        <begin position="165"/>
        <end position="175"/>
    </location>
</feature>
<proteinExistence type="predicted"/>
<reference evidence="2 3" key="1">
    <citation type="journal article" date="2019" name="Nat. Ecol. Evol.">
        <title>Megaphylogeny resolves global patterns of mushroom evolution.</title>
        <authorList>
            <person name="Varga T."/>
            <person name="Krizsan K."/>
            <person name="Foldi C."/>
            <person name="Dima B."/>
            <person name="Sanchez-Garcia M."/>
            <person name="Sanchez-Ramirez S."/>
            <person name="Szollosi G.J."/>
            <person name="Szarkandi J.G."/>
            <person name="Papp V."/>
            <person name="Albert L."/>
            <person name="Andreopoulos W."/>
            <person name="Angelini C."/>
            <person name="Antonin V."/>
            <person name="Barry K.W."/>
            <person name="Bougher N.L."/>
            <person name="Buchanan P."/>
            <person name="Buyck B."/>
            <person name="Bense V."/>
            <person name="Catcheside P."/>
            <person name="Chovatia M."/>
            <person name="Cooper J."/>
            <person name="Damon W."/>
            <person name="Desjardin D."/>
            <person name="Finy P."/>
            <person name="Geml J."/>
            <person name="Haridas S."/>
            <person name="Hughes K."/>
            <person name="Justo A."/>
            <person name="Karasinski D."/>
            <person name="Kautmanova I."/>
            <person name="Kiss B."/>
            <person name="Kocsube S."/>
            <person name="Kotiranta H."/>
            <person name="LaButti K.M."/>
            <person name="Lechner B.E."/>
            <person name="Liimatainen K."/>
            <person name="Lipzen A."/>
            <person name="Lukacs Z."/>
            <person name="Mihaltcheva S."/>
            <person name="Morgado L.N."/>
            <person name="Niskanen T."/>
            <person name="Noordeloos M.E."/>
            <person name="Ohm R.A."/>
            <person name="Ortiz-Santana B."/>
            <person name="Ovrebo C."/>
            <person name="Racz N."/>
            <person name="Riley R."/>
            <person name="Savchenko A."/>
            <person name="Shiryaev A."/>
            <person name="Soop K."/>
            <person name="Spirin V."/>
            <person name="Szebenyi C."/>
            <person name="Tomsovsky M."/>
            <person name="Tulloss R.E."/>
            <person name="Uehling J."/>
            <person name="Grigoriev I.V."/>
            <person name="Vagvolgyi C."/>
            <person name="Papp T."/>
            <person name="Martin F.M."/>
            <person name="Miettinen O."/>
            <person name="Hibbett D.S."/>
            <person name="Nagy L.G."/>
        </authorList>
    </citation>
    <scope>NUCLEOTIDE SEQUENCE [LARGE SCALE GENOMIC DNA]</scope>
    <source>
        <strain evidence="2 3">FP101781</strain>
    </source>
</reference>
<gene>
    <name evidence="2" type="ORF">FA13DRAFT_933603</name>
</gene>
<evidence type="ECO:0000256" key="1">
    <source>
        <dbReference type="SAM" id="MobiDB-lite"/>
    </source>
</evidence>
<dbReference type="Proteomes" id="UP000298030">
    <property type="component" value="Unassembled WGS sequence"/>
</dbReference>
<dbReference type="EMBL" id="QPFP01000040">
    <property type="protein sequence ID" value="TEB27393.1"/>
    <property type="molecule type" value="Genomic_DNA"/>
</dbReference>
<organism evidence="2 3">
    <name type="scientific">Coprinellus micaceus</name>
    <name type="common">Glistening ink-cap mushroom</name>
    <name type="synonym">Coprinus micaceus</name>
    <dbReference type="NCBI Taxonomy" id="71717"/>
    <lineage>
        <taxon>Eukaryota</taxon>
        <taxon>Fungi</taxon>
        <taxon>Dikarya</taxon>
        <taxon>Basidiomycota</taxon>
        <taxon>Agaricomycotina</taxon>
        <taxon>Agaricomycetes</taxon>
        <taxon>Agaricomycetidae</taxon>
        <taxon>Agaricales</taxon>
        <taxon>Agaricineae</taxon>
        <taxon>Psathyrellaceae</taxon>
        <taxon>Coprinellus</taxon>
    </lineage>
</organism>
<evidence type="ECO:0000313" key="2">
    <source>
        <dbReference type="EMBL" id="TEB27393.1"/>
    </source>
</evidence>